<feature type="compositionally biased region" description="Basic and acidic residues" evidence="2">
    <location>
        <begin position="319"/>
        <end position="328"/>
    </location>
</feature>
<dbReference type="OrthoDB" id="5803771at2759"/>
<dbReference type="Pfam" id="PF02944">
    <property type="entry name" value="BESS"/>
    <property type="match status" value="1"/>
</dbReference>
<dbReference type="AlphaFoldDB" id="A0A484BWP6"/>
<evidence type="ECO:0000259" key="3">
    <source>
        <dbReference type="PROSITE" id="PS51031"/>
    </source>
</evidence>
<dbReference type="GO" id="GO:0005634">
    <property type="term" value="C:nucleus"/>
    <property type="evidence" value="ECO:0007669"/>
    <property type="project" value="UniProtKB-SubCell"/>
</dbReference>
<dbReference type="OMA" id="FCRACHC"/>
<evidence type="ECO:0000256" key="2">
    <source>
        <dbReference type="SAM" id="MobiDB-lite"/>
    </source>
</evidence>
<dbReference type="PROSITE" id="PS51031">
    <property type="entry name" value="BESS"/>
    <property type="match status" value="1"/>
</dbReference>
<keyword evidence="1" id="KW-0539">Nucleus</keyword>
<dbReference type="Proteomes" id="UP000295192">
    <property type="component" value="Unassembled WGS sequence"/>
</dbReference>
<dbReference type="GO" id="GO:0003677">
    <property type="term" value="F:DNA binding"/>
    <property type="evidence" value="ECO:0007669"/>
    <property type="project" value="InterPro"/>
</dbReference>
<proteinExistence type="predicted"/>
<keyword evidence="5" id="KW-1185">Reference proteome</keyword>
<dbReference type="EMBL" id="LSRL02000004">
    <property type="protein sequence ID" value="TDG52432.1"/>
    <property type="molecule type" value="Genomic_DNA"/>
</dbReference>
<feature type="compositionally biased region" description="Polar residues" evidence="2">
    <location>
        <begin position="329"/>
        <end position="339"/>
    </location>
</feature>
<feature type="region of interest" description="Disordered" evidence="2">
    <location>
        <begin position="185"/>
        <end position="204"/>
    </location>
</feature>
<comment type="subcellular location">
    <subcellularLocation>
        <location evidence="1">Nucleus</location>
    </subcellularLocation>
</comment>
<organism evidence="4 5">
    <name type="scientific">Drosophila navojoa</name>
    <name type="common">Fruit fly</name>
    <dbReference type="NCBI Taxonomy" id="7232"/>
    <lineage>
        <taxon>Eukaryota</taxon>
        <taxon>Metazoa</taxon>
        <taxon>Ecdysozoa</taxon>
        <taxon>Arthropoda</taxon>
        <taxon>Hexapoda</taxon>
        <taxon>Insecta</taxon>
        <taxon>Pterygota</taxon>
        <taxon>Neoptera</taxon>
        <taxon>Endopterygota</taxon>
        <taxon>Diptera</taxon>
        <taxon>Brachycera</taxon>
        <taxon>Muscomorpha</taxon>
        <taxon>Ephydroidea</taxon>
        <taxon>Drosophilidae</taxon>
        <taxon>Drosophila</taxon>
    </lineage>
</organism>
<sequence>MSFSENTSDSDWKDAKIKEKGKVKTGCGKQKYSQKFCEKWLNLFEPWLRRSADDPNKPFCRACQCRLDCNRCHLVRHERTTKHKRNLESLVTKGEGAVRKELSVRQERSKYYHQRKRALKEVKQEPVSTVQENDLLEMEPITQITPNGVVEESTHNFEVIEEPAQELLQVTPIVNTQAALMTANSAKPEPPIIKSVPNRNANASSNKEGLKLLMQIQQDKNELMESFRDLIGVQLPHPPLREKNHVDLFFESVSSSVKALSPKLIAEAKMRVSQLICELELRGLRDNDEQGDPTGIEMPITPMIITEFELRAISQQEAQQEKQKEKQQITKTGRLSNESPMDPSSEIVYEFEAYS</sequence>
<comment type="caution">
    <text evidence="4">The sequence shown here is derived from an EMBL/GenBank/DDBJ whole genome shotgun (WGS) entry which is preliminary data.</text>
</comment>
<evidence type="ECO:0000313" key="5">
    <source>
        <dbReference type="Proteomes" id="UP000295192"/>
    </source>
</evidence>
<evidence type="ECO:0000256" key="1">
    <source>
        <dbReference type="PROSITE-ProRule" id="PRU00371"/>
    </source>
</evidence>
<accession>A0A484BWP6</accession>
<feature type="region of interest" description="Disordered" evidence="2">
    <location>
        <begin position="315"/>
        <end position="347"/>
    </location>
</feature>
<evidence type="ECO:0000313" key="4">
    <source>
        <dbReference type="EMBL" id="TDG52432.1"/>
    </source>
</evidence>
<reference evidence="4 5" key="1">
    <citation type="journal article" date="2019" name="J. Hered.">
        <title>An Improved Genome Assembly for Drosophila navojoa, the Basal Species in the mojavensis Cluster.</title>
        <authorList>
            <person name="Vanderlinde T."/>
            <person name="Dupim E.G."/>
            <person name="Nazario-Yepiz N.O."/>
            <person name="Carvalho A.B."/>
        </authorList>
    </citation>
    <scope>NUCLEOTIDE SEQUENCE [LARGE SCALE GENOMIC DNA]</scope>
    <source>
        <strain evidence="4">Navoj_Jal97</strain>
        <tissue evidence="4">Whole organism</tissue>
    </source>
</reference>
<feature type="domain" description="BESS" evidence="3">
    <location>
        <begin position="243"/>
        <end position="282"/>
    </location>
</feature>
<gene>
    <name evidence="4" type="ORF">AWZ03_001262</name>
</gene>
<protein>
    <recommendedName>
        <fullName evidence="3">BESS domain-containing protein</fullName>
    </recommendedName>
</protein>
<dbReference type="InterPro" id="IPR004210">
    <property type="entry name" value="BESS_motif"/>
</dbReference>
<name>A0A484BWP6_DRONA</name>